<name>A0A1D8AS84_9BACT</name>
<evidence type="ECO:0000256" key="2">
    <source>
        <dbReference type="ARBA" id="ARBA00009433"/>
    </source>
</evidence>
<evidence type="ECO:0000259" key="5">
    <source>
        <dbReference type="PROSITE" id="PS51379"/>
    </source>
</evidence>
<evidence type="ECO:0000313" key="6">
    <source>
        <dbReference type="EMBL" id="AOS43758.1"/>
    </source>
</evidence>
<comment type="similarity">
    <text evidence="2">Belongs to the succinate dehydrogenase/fumarate reductase iron-sulfur protein family.</text>
</comment>
<feature type="domain" description="4Fe-4S ferredoxin-type" evidence="5">
    <location>
        <begin position="159"/>
        <end position="189"/>
    </location>
</feature>
<evidence type="ECO:0000259" key="4">
    <source>
        <dbReference type="PROSITE" id="PS51085"/>
    </source>
</evidence>
<dbReference type="PANTHER" id="PTHR11921:SF41">
    <property type="entry name" value="SUCCINATE DEHYDROGENASE"/>
    <property type="match status" value="1"/>
</dbReference>
<dbReference type="SUPFAM" id="SSF54292">
    <property type="entry name" value="2Fe-2S ferredoxin-like"/>
    <property type="match status" value="1"/>
</dbReference>
<dbReference type="GO" id="GO:0009060">
    <property type="term" value="P:aerobic respiration"/>
    <property type="evidence" value="ECO:0007669"/>
    <property type="project" value="TreeGrafter"/>
</dbReference>
<dbReference type="PROSITE" id="PS51085">
    <property type="entry name" value="2FE2S_FER_2"/>
    <property type="match status" value="1"/>
</dbReference>
<dbReference type="SUPFAM" id="SSF46548">
    <property type="entry name" value="alpha-helical ferredoxin"/>
    <property type="match status" value="1"/>
</dbReference>
<dbReference type="GO" id="GO:0022904">
    <property type="term" value="P:respiratory electron transport chain"/>
    <property type="evidence" value="ECO:0007669"/>
    <property type="project" value="TreeGrafter"/>
</dbReference>
<dbReference type="OrthoDB" id="9804391at2"/>
<comment type="cofactor">
    <cofactor evidence="3">
        <name>[2Fe-2S] cluster</name>
        <dbReference type="ChEBI" id="CHEBI:190135"/>
    </cofactor>
</comment>
<dbReference type="EMBL" id="CP016094">
    <property type="protein sequence ID" value="AOS43758.1"/>
    <property type="molecule type" value="Genomic_DNA"/>
</dbReference>
<feature type="domain" description="2Fe-2S ferredoxin-type" evidence="4">
    <location>
        <begin position="10"/>
        <end position="112"/>
    </location>
</feature>
<dbReference type="InterPro" id="IPR006058">
    <property type="entry name" value="2Fe2S_fd_BS"/>
</dbReference>
<evidence type="ECO:0000313" key="7">
    <source>
        <dbReference type="Proteomes" id="UP000095228"/>
    </source>
</evidence>
<dbReference type="PROSITE" id="PS00197">
    <property type="entry name" value="2FE2S_FER_1"/>
    <property type="match status" value="1"/>
</dbReference>
<dbReference type="GO" id="GO:0009055">
    <property type="term" value="F:electron transfer activity"/>
    <property type="evidence" value="ECO:0007669"/>
    <property type="project" value="InterPro"/>
</dbReference>
<dbReference type="Gene3D" id="1.10.1060.10">
    <property type="entry name" value="Alpha-helical ferredoxin"/>
    <property type="match status" value="1"/>
</dbReference>
<dbReference type="InterPro" id="IPR017896">
    <property type="entry name" value="4Fe4S_Fe-S-bd"/>
</dbReference>
<keyword evidence="7" id="KW-1185">Reference proteome</keyword>
<dbReference type="GO" id="GO:0051537">
    <property type="term" value="F:2 iron, 2 sulfur cluster binding"/>
    <property type="evidence" value="ECO:0007669"/>
    <property type="project" value="InterPro"/>
</dbReference>
<dbReference type="InterPro" id="IPR025192">
    <property type="entry name" value="Succ_DH/fum_Rdtase_N"/>
</dbReference>
<dbReference type="InterPro" id="IPR001041">
    <property type="entry name" value="2Fe-2S_ferredoxin-type"/>
</dbReference>
<dbReference type="Gene3D" id="3.10.20.30">
    <property type="match status" value="1"/>
</dbReference>
<dbReference type="Pfam" id="PF13085">
    <property type="entry name" value="Fer2_3"/>
    <property type="match status" value="1"/>
</dbReference>
<reference evidence="6 7" key="1">
    <citation type="submission" date="2016-06" db="EMBL/GenBank/DDBJ databases">
        <title>Three novel species with peptidoglycan cell walls form the new genus Lacunisphaera gen. nov. in the family Opitutaceae of the verrucomicrobial subdivision 4.</title>
        <authorList>
            <person name="Rast P."/>
            <person name="Gloeckner I."/>
            <person name="Jogler M."/>
            <person name="Boedeker C."/>
            <person name="Jeske O."/>
            <person name="Wiegand S."/>
            <person name="Reinhardt R."/>
            <person name="Schumann P."/>
            <person name="Rohde M."/>
            <person name="Spring S."/>
            <person name="Gloeckner F.O."/>
            <person name="Jogler C."/>
        </authorList>
    </citation>
    <scope>NUCLEOTIDE SEQUENCE [LARGE SCALE GENOMIC DNA]</scope>
    <source>
        <strain evidence="6 7">IG16b</strain>
    </source>
</reference>
<dbReference type="InterPro" id="IPR036010">
    <property type="entry name" value="2Fe-2S_ferredoxin-like_sf"/>
</dbReference>
<dbReference type="InterPro" id="IPR012675">
    <property type="entry name" value="Beta-grasp_dom_sf"/>
</dbReference>
<dbReference type="InterPro" id="IPR050573">
    <property type="entry name" value="SDH/FRD_Iron-Sulfur"/>
</dbReference>
<dbReference type="PATRIC" id="fig|1838286.3.peg.821"/>
<comment type="cofactor">
    <cofactor evidence="1">
        <name>[3Fe-4S] cluster</name>
        <dbReference type="ChEBI" id="CHEBI:21137"/>
    </cofactor>
</comment>
<gene>
    <name evidence="6" type="primary">frdB</name>
    <name evidence="6" type="ORF">Verru16b_00814</name>
</gene>
<accession>A0A1D8AS84</accession>
<evidence type="ECO:0000256" key="3">
    <source>
        <dbReference type="ARBA" id="ARBA00034078"/>
    </source>
</evidence>
<dbReference type="NCBIfam" id="NF005746">
    <property type="entry name" value="PRK07570.1"/>
    <property type="match status" value="1"/>
</dbReference>
<dbReference type="KEGG" id="obg:Verru16b_00814"/>
<protein>
    <submittedName>
        <fullName evidence="6">Fumarate reductase iron-sulfur subunit</fullName>
    </submittedName>
</protein>
<dbReference type="InterPro" id="IPR009051">
    <property type="entry name" value="Helical_ferredxn"/>
</dbReference>
<dbReference type="STRING" id="1838286.Verru16b_00814"/>
<proteinExistence type="inferred from homology"/>
<evidence type="ECO:0000256" key="1">
    <source>
        <dbReference type="ARBA" id="ARBA00001927"/>
    </source>
</evidence>
<sequence length="270" mass="28506">MVAETSPKLISVTLRVWRQAGPGSAGKFVEYQAANLSPNMSLLEMLDVVNDDLEKRGEDPIAFAHDCREGICGTCSLVIDGKPHGPHQGVASCQTYMRSFADGATIVIEPFRAKPFPVIKDLISDRSAFDQIQQAGGFISVRTGACCDANAIPVPKPVADLAMDAAACIGCGACVAACKNASAMLFVSAKVSQLGLLPQGQPERDTRVLNMVSKMDELGFGNCTNQYECSAACPKLISHDFIARMNRDYIGALFRSSLQPASNAGAGGAG</sequence>
<dbReference type="AlphaFoldDB" id="A0A1D8AS84"/>
<dbReference type="PANTHER" id="PTHR11921">
    <property type="entry name" value="SUCCINATE DEHYDROGENASE IRON-SULFUR PROTEIN"/>
    <property type="match status" value="1"/>
</dbReference>
<dbReference type="Proteomes" id="UP000095228">
    <property type="component" value="Chromosome"/>
</dbReference>
<dbReference type="CDD" id="cd00207">
    <property type="entry name" value="fer2"/>
    <property type="match status" value="1"/>
</dbReference>
<dbReference type="Pfam" id="PF12838">
    <property type="entry name" value="Fer4_7"/>
    <property type="match status" value="1"/>
</dbReference>
<dbReference type="PROSITE" id="PS51379">
    <property type="entry name" value="4FE4S_FER_2"/>
    <property type="match status" value="1"/>
</dbReference>
<organism evidence="6 7">
    <name type="scientific">Lacunisphaera limnophila</name>
    <dbReference type="NCBI Taxonomy" id="1838286"/>
    <lineage>
        <taxon>Bacteria</taxon>
        <taxon>Pseudomonadati</taxon>
        <taxon>Verrucomicrobiota</taxon>
        <taxon>Opitutia</taxon>
        <taxon>Opitutales</taxon>
        <taxon>Opitutaceae</taxon>
        <taxon>Lacunisphaera</taxon>
    </lineage>
</organism>